<organism evidence="2 3">
    <name type="scientific">Phialophora macrospora</name>
    <dbReference type="NCBI Taxonomy" id="1851006"/>
    <lineage>
        <taxon>Eukaryota</taxon>
        <taxon>Fungi</taxon>
        <taxon>Dikarya</taxon>
        <taxon>Ascomycota</taxon>
        <taxon>Pezizomycotina</taxon>
        <taxon>Eurotiomycetes</taxon>
        <taxon>Chaetothyriomycetidae</taxon>
        <taxon>Chaetothyriales</taxon>
        <taxon>Herpotrichiellaceae</taxon>
        <taxon>Phialophora</taxon>
    </lineage>
</organism>
<evidence type="ECO:0008006" key="4">
    <source>
        <dbReference type="Google" id="ProtNLM"/>
    </source>
</evidence>
<feature type="compositionally biased region" description="Basic and acidic residues" evidence="1">
    <location>
        <begin position="377"/>
        <end position="394"/>
    </location>
</feature>
<feature type="compositionally biased region" description="Polar residues" evidence="1">
    <location>
        <begin position="253"/>
        <end position="263"/>
    </location>
</feature>
<feature type="region of interest" description="Disordered" evidence="1">
    <location>
        <begin position="519"/>
        <end position="602"/>
    </location>
</feature>
<sequence length="602" mass="65365">MRMTRAALRAQVQEEPQSQLIHEDADADSFHISPDSNANEENLSRPPLKDITTDANPPSHEDPFADESGVSVKKATGKKGRQTKKGTVEANDTIHDELSPERVDAPTEEYPALDSESTPLHILVEAPKTPKFNPDIHKPVEGTAAPPVDTFEDSFVEKITSRTPGRMLSFEEEKKSPDSFVEHIASRTSRIEDSVEAIDALEDAIEKIAETLPALEDLKMESPVKPRKDTPARVNVPSDGPALRSSKKPATSPARTQRISPTKTRPVPKSSDRPKPTVSRQSSVKPAAKPTVTAKPVKKPILDGHKSRPSSAQPAPPSLSFSNSPVKSLPNTTKKRVPSENLSTSRPPFVPAKSSKPPTKPTFQLPGEAISAKLRAHREERLKREEEAEKEKKVFKARPVPAKVARPSVVPRENKASQARMSIYANGLNKENVAPKPATVSQPKPRPSSFGAKPKTADPTTTKANSSVRRTTTSTAITTPAVAQKPRVSSLILTTGQKSAITKDDIVHQKAKGKEVFGRSKAELERAEKERREKEEATRKARAAAAERGRQASREWAEKQKKKIAQQAQAKILAARPGGSVEQQQVGGSNDVMAPGMVAAAS</sequence>
<name>A0A0D2F8E0_9EURO</name>
<keyword evidence="3" id="KW-1185">Reference proteome</keyword>
<evidence type="ECO:0000313" key="2">
    <source>
        <dbReference type="EMBL" id="KIW63180.1"/>
    </source>
</evidence>
<feature type="compositionally biased region" description="Basic residues" evidence="1">
    <location>
        <begin position="75"/>
        <end position="84"/>
    </location>
</feature>
<evidence type="ECO:0000313" key="3">
    <source>
        <dbReference type="Proteomes" id="UP000054266"/>
    </source>
</evidence>
<protein>
    <recommendedName>
        <fullName evidence="4">Carboxylesterase family protein</fullName>
    </recommendedName>
</protein>
<accession>A0A0D2F8E0</accession>
<evidence type="ECO:0000256" key="1">
    <source>
        <dbReference type="SAM" id="MobiDB-lite"/>
    </source>
</evidence>
<dbReference type="STRING" id="5601.A0A0D2F8E0"/>
<feature type="compositionally biased region" description="Low complexity" evidence="1">
    <location>
        <begin position="452"/>
        <end position="483"/>
    </location>
</feature>
<dbReference type="Proteomes" id="UP000054266">
    <property type="component" value="Unassembled WGS sequence"/>
</dbReference>
<feature type="compositionally biased region" description="Polar residues" evidence="1">
    <location>
        <begin position="323"/>
        <end position="332"/>
    </location>
</feature>
<feature type="region of interest" description="Disordered" evidence="1">
    <location>
        <begin position="211"/>
        <end position="484"/>
    </location>
</feature>
<feature type="compositionally biased region" description="Low complexity" evidence="1">
    <location>
        <begin position="309"/>
        <end position="322"/>
    </location>
</feature>
<feature type="compositionally biased region" description="Basic and acidic residues" evidence="1">
    <location>
        <begin position="216"/>
        <end position="231"/>
    </location>
</feature>
<feature type="compositionally biased region" description="Low complexity" evidence="1">
    <location>
        <begin position="565"/>
        <end position="589"/>
    </location>
</feature>
<dbReference type="EMBL" id="KN846962">
    <property type="protein sequence ID" value="KIW63180.1"/>
    <property type="molecule type" value="Genomic_DNA"/>
</dbReference>
<feature type="compositionally biased region" description="Basic and acidic residues" evidence="1">
    <location>
        <begin position="519"/>
        <end position="559"/>
    </location>
</feature>
<feature type="compositionally biased region" description="Low complexity" evidence="1">
    <location>
        <begin position="284"/>
        <end position="295"/>
    </location>
</feature>
<feature type="region of interest" description="Disordered" evidence="1">
    <location>
        <begin position="1"/>
        <end position="149"/>
    </location>
</feature>
<reference evidence="2 3" key="1">
    <citation type="submission" date="2015-01" db="EMBL/GenBank/DDBJ databases">
        <title>The Genome Sequence of Capronia semiimmersa CBS27337.</title>
        <authorList>
            <consortium name="The Broad Institute Genomics Platform"/>
            <person name="Cuomo C."/>
            <person name="de Hoog S."/>
            <person name="Gorbushina A."/>
            <person name="Stielow B."/>
            <person name="Teixiera M."/>
            <person name="Abouelleil A."/>
            <person name="Chapman S.B."/>
            <person name="Priest M."/>
            <person name="Young S.K."/>
            <person name="Wortman J."/>
            <person name="Nusbaum C."/>
            <person name="Birren B."/>
        </authorList>
    </citation>
    <scope>NUCLEOTIDE SEQUENCE [LARGE SCALE GENOMIC DNA]</scope>
    <source>
        <strain evidence="2 3">CBS 27337</strain>
    </source>
</reference>
<gene>
    <name evidence="2" type="ORF">PV04_10046</name>
</gene>
<feature type="compositionally biased region" description="Basic and acidic residues" evidence="1">
    <location>
        <begin position="92"/>
        <end position="105"/>
    </location>
</feature>
<dbReference type="HOGENOM" id="CLU_022721_0_0_1"/>
<proteinExistence type="predicted"/>
<dbReference type="AlphaFoldDB" id="A0A0D2F8E0"/>